<evidence type="ECO:0000259" key="1">
    <source>
        <dbReference type="Pfam" id="PF05732"/>
    </source>
</evidence>
<dbReference type="InterPro" id="IPR036388">
    <property type="entry name" value="WH-like_DNA-bd_sf"/>
</dbReference>
<dbReference type="GO" id="GO:0006260">
    <property type="term" value="P:DNA replication"/>
    <property type="evidence" value="ECO:0007669"/>
    <property type="project" value="InterPro"/>
</dbReference>
<accession>A0A6N2QU38</accession>
<name>A0A6N2QU38_9FIRM</name>
<dbReference type="EMBL" id="CACRSL010000002">
    <property type="protein sequence ID" value="VYS71962.1"/>
    <property type="molecule type" value="Genomic_DNA"/>
</dbReference>
<dbReference type="Gene3D" id="1.10.10.10">
    <property type="entry name" value="Winged helix-like DNA-binding domain superfamily/Winged helix DNA-binding domain"/>
    <property type="match status" value="1"/>
</dbReference>
<organism evidence="2">
    <name type="scientific">uncultured Anaerotruncus sp</name>
    <dbReference type="NCBI Taxonomy" id="905011"/>
    <lineage>
        <taxon>Bacteria</taxon>
        <taxon>Bacillati</taxon>
        <taxon>Bacillota</taxon>
        <taxon>Clostridia</taxon>
        <taxon>Eubacteriales</taxon>
        <taxon>Oscillospiraceae</taxon>
        <taxon>Anaerotruncus</taxon>
        <taxon>environmental samples</taxon>
    </lineage>
</organism>
<evidence type="ECO:0000313" key="2">
    <source>
        <dbReference type="EMBL" id="VYS71962.1"/>
    </source>
</evidence>
<dbReference type="GO" id="GO:0006276">
    <property type="term" value="P:plasmid maintenance"/>
    <property type="evidence" value="ECO:0007669"/>
    <property type="project" value="InterPro"/>
</dbReference>
<feature type="domain" description="Plasmid replication protein RepL" evidence="1">
    <location>
        <begin position="23"/>
        <end position="152"/>
    </location>
</feature>
<sequence length="195" mass="22308">MAEYDKSLQYNADTQTLVGERKRQIMDMETGEVMMVDQITKRRYGTKNFWKCYLMDFLTVLGIIDSRQLDVFVYIAENTNPSNNTFIGTYAKISKDVGVSSRTIAKIMKKLQENNFIKKVQNGVWLVNPNILMKGGDHKRQILLSYYENDEPVDEITFSRTKRAKIDEVSEPNQGGEVIEVAAEHAQLPEGGEVE</sequence>
<proteinExistence type="predicted"/>
<dbReference type="SUPFAM" id="SSF46785">
    <property type="entry name" value="Winged helix' DNA-binding domain"/>
    <property type="match status" value="1"/>
</dbReference>
<dbReference type="InterPro" id="IPR036390">
    <property type="entry name" value="WH_DNA-bd_sf"/>
</dbReference>
<protein>
    <submittedName>
        <fullName evidence="2">Firmicute plasmid replication protein (RepL)</fullName>
    </submittedName>
</protein>
<dbReference type="Pfam" id="PF05732">
    <property type="entry name" value="RepL"/>
    <property type="match status" value="1"/>
</dbReference>
<dbReference type="AlphaFoldDB" id="A0A6N2QU38"/>
<reference evidence="2" key="1">
    <citation type="submission" date="2019-11" db="EMBL/GenBank/DDBJ databases">
        <authorList>
            <person name="Feng L."/>
        </authorList>
    </citation>
    <scope>NUCLEOTIDE SEQUENCE</scope>
    <source>
        <strain evidence="2">AundefinedLFYP135</strain>
    </source>
</reference>
<gene>
    <name evidence="2" type="ORF">AULFYP135_00005</name>
</gene>
<dbReference type="InterPro" id="IPR008813">
    <property type="entry name" value="Plasmid_replication_RepL"/>
</dbReference>